<sequence length="141" mass="16290">MNARNRYEASQSTVICGCISIWCLGPTLKGFSQKWIRTDGALLKKLLCASLCGSFLFFCCEWRVVWLQMKSLLSTWILVLNGNSAFKSKWMFGYLFHLWNIYGNKGEGIAKNVCDRFHICERICCLHTETLCHVTSCYDMY</sequence>
<organism evidence="1 2">
    <name type="scientific">Caerostris extrusa</name>
    <name type="common">Bark spider</name>
    <name type="synonym">Caerostris bankana</name>
    <dbReference type="NCBI Taxonomy" id="172846"/>
    <lineage>
        <taxon>Eukaryota</taxon>
        <taxon>Metazoa</taxon>
        <taxon>Ecdysozoa</taxon>
        <taxon>Arthropoda</taxon>
        <taxon>Chelicerata</taxon>
        <taxon>Arachnida</taxon>
        <taxon>Araneae</taxon>
        <taxon>Araneomorphae</taxon>
        <taxon>Entelegynae</taxon>
        <taxon>Araneoidea</taxon>
        <taxon>Araneidae</taxon>
        <taxon>Caerostris</taxon>
    </lineage>
</organism>
<evidence type="ECO:0000313" key="2">
    <source>
        <dbReference type="Proteomes" id="UP001054945"/>
    </source>
</evidence>
<dbReference type="AlphaFoldDB" id="A0AAV4TMF6"/>
<keyword evidence="2" id="KW-1185">Reference proteome</keyword>
<reference evidence="1 2" key="1">
    <citation type="submission" date="2021-06" db="EMBL/GenBank/DDBJ databases">
        <title>Caerostris extrusa draft genome.</title>
        <authorList>
            <person name="Kono N."/>
            <person name="Arakawa K."/>
        </authorList>
    </citation>
    <scope>NUCLEOTIDE SEQUENCE [LARGE SCALE GENOMIC DNA]</scope>
</reference>
<name>A0AAV4TMF6_CAEEX</name>
<gene>
    <name evidence="1" type="ORF">CEXT_794691</name>
</gene>
<dbReference type="EMBL" id="BPLR01011499">
    <property type="protein sequence ID" value="GIY46919.1"/>
    <property type="molecule type" value="Genomic_DNA"/>
</dbReference>
<proteinExistence type="predicted"/>
<accession>A0AAV4TMF6</accession>
<protein>
    <submittedName>
        <fullName evidence="1">Uncharacterized protein</fullName>
    </submittedName>
</protein>
<dbReference type="Proteomes" id="UP001054945">
    <property type="component" value="Unassembled WGS sequence"/>
</dbReference>
<comment type="caution">
    <text evidence="1">The sequence shown here is derived from an EMBL/GenBank/DDBJ whole genome shotgun (WGS) entry which is preliminary data.</text>
</comment>
<evidence type="ECO:0000313" key="1">
    <source>
        <dbReference type="EMBL" id="GIY46919.1"/>
    </source>
</evidence>